<feature type="transmembrane region" description="Helical" evidence="2">
    <location>
        <begin position="175"/>
        <end position="194"/>
    </location>
</feature>
<evidence type="ECO:0000313" key="4">
    <source>
        <dbReference type="Proteomes" id="UP000224006"/>
    </source>
</evidence>
<reference evidence="3 4" key="1">
    <citation type="submission" date="2017-09" db="EMBL/GenBank/DDBJ databases">
        <title>Genome sequencing of Besnoitia besnoiti strain Bb-Ger1.</title>
        <authorList>
            <person name="Schares G."/>
            <person name="Venepally P."/>
            <person name="Lorenzi H.A."/>
        </authorList>
    </citation>
    <scope>NUCLEOTIDE SEQUENCE [LARGE SCALE GENOMIC DNA]</scope>
    <source>
        <strain evidence="3 4">Bb-Ger1</strain>
    </source>
</reference>
<organism evidence="3 4">
    <name type="scientific">Besnoitia besnoiti</name>
    <name type="common">Apicomplexan protozoan</name>
    <dbReference type="NCBI Taxonomy" id="94643"/>
    <lineage>
        <taxon>Eukaryota</taxon>
        <taxon>Sar</taxon>
        <taxon>Alveolata</taxon>
        <taxon>Apicomplexa</taxon>
        <taxon>Conoidasida</taxon>
        <taxon>Coccidia</taxon>
        <taxon>Eucoccidiorida</taxon>
        <taxon>Eimeriorina</taxon>
        <taxon>Sarcocystidae</taxon>
        <taxon>Besnoitia</taxon>
    </lineage>
</organism>
<dbReference type="KEGG" id="bbes:BESB_053320"/>
<protein>
    <recommendedName>
        <fullName evidence="5">Transmembrane protein</fullName>
    </recommendedName>
</protein>
<dbReference type="RefSeq" id="XP_029219690.1">
    <property type="nucleotide sequence ID" value="XM_029363767.1"/>
</dbReference>
<feature type="region of interest" description="Disordered" evidence="1">
    <location>
        <begin position="309"/>
        <end position="338"/>
    </location>
</feature>
<dbReference type="AlphaFoldDB" id="A0A2A9MHD8"/>
<feature type="transmembrane region" description="Helical" evidence="2">
    <location>
        <begin position="200"/>
        <end position="224"/>
    </location>
</feature>
<feature type="transmembrane region" description="Helical" evidence="2">
    <location>
        <begin position="231"/>
        <end position="252"/>
    </location>
</feature>
<keyword evidence="2" id="KW-0472">Membrane</keyword>
<gene>
    <name evidence="3" type="ORF">BESB_053320</name>
</gene>
<dbReference type="InterPro" id="IPR036259">
    <property type="entry name" value="MFS_trans_sf"/>
</dbReference>
<feature type="transmembrane region" description="Helical" evidence="2">
    <location>
        <begin position="367"/>
        <end position="390"/>
    </location>
</feature>
<dbReference type="GeneID" id="40310261"/>
<keyword evidence="4" id="KW-1185">Reference proteome</keyword>
<feature type="compositionally biased region" description="Basic and acidic residues" evidence="1">
    <location>
        <begin position="309"/>
        <end position="323"/>
    </location>
</feature>
<dbReference type="Proteomes" id="UP000224006">
    <property type="component" value="Chromosome IV"/>
</dbReference>
<proteinExistence type="predicted"/>
<feature type="transmembrane region" description="Helical" evidence="2">
    <location>
        <begin position="264"/>
        <end position="282"/>
    </location>
</feature>
<keyword evidence="2" id="KW-0812">Transmembrane</keyword>
<feature type="transmembrane region" description="Helical" evidence="2">
    <location>
        <begin position="97"/>
        <end position="117"/>
    </location>
</feature>
<dbReference type="OrthoDB" id="330399at2759"/>
<accession>A0A2A9MHD8</accession>
<name>A0A2A9MHD8_BESBE</name>
<feature type="transmembrane region" description="Helical" evidence="2">
    <location>
        <begin position="410"/>
        <end position="430"/>
    </location>
</feature>
<dbReference type="SUPFAM" id="SSF103473">
    <property type="entry name" value="MFS general substrate transporter"/>
    <property type="match status" value="1"/>
</dbReference>
<feature type="transmembrane region" description="Helical" evidence="2">
    <location>
        <begin position="501"/>
        <end position="519"/>
    </location>
</feature>
<feature type="transmembrane region" description="Helical" evidence="2">
    <location>
        <begin position="563"/>
        <end position="582"/>
    </location>
</feature>
<evidence type="ECO:0000256" key="1">
    <source>
        <dbReference type="SAM" id="MobiDB-lite"/>
    </source>
</evidence>
<feature type="transmembrane region" description="Helical" evidence="2">
    <location>
        <begin position="525"/>
        <end position="551"/>
    </location>
</feature>
<feature type="transmembrane region" description="Helical" evidence="2">
    <location>
        <begin position="594"/>
        <end position="616"/>
    </location>
</feature>
<dbReference type="VEuPathDB" id="ToxoDB:BESB_053320"/>
<feature type="transmembrane region" description="Helical" evidence="2">
    <location>
        <begin position="143"/>
        <end position="163"/>
    </location>
</feature>
<dbReference type="Gene3D" id="1.20.1250.20">
    <property type="entry name" value="MFS general substrate transporter like domains"/>
    <property type="match status" value="1"/>
</dbReference>
<keyword evidence="2" id="KW-1133">Transmembrane helix</keyword>
<evidence type="ECO:0000313" key="3">
    <source>
        <dbReference type="EMBL" id="PFH35681.1"/>
    </source>
</evidence>
<feature type="compositionally biased region" description="Low complexity" evidence="1">
    <location>
        <begin position="1"/>
        <end position="27"/>
    </location>
</feature>
<dbReference type="EMBL" id="NWUJ01000004">
    <property type="protein sequence ID" value="PFH35681.1"/>
    <property type="molecule type" value="Genomic_DNA"/>
</dbReference>
<sequence length="672" mass="72424">MDTESYSRQSSTLSSSSFLSPRYLSGSQHDEDLPLPPPSTFRGSWAVHGDPFDLVGGPTSPSLLSPRVGVRPATLVGAASASSASAHDSSIASKHRVRILCVCLVLMCFASSLYRSVEPLQALMSSSPRFLAEEGLQPEDARIVLTNGFALSSGLGLLVGLFLTSVIAPRTSRKILGLLCVASAGAGLLLAGFAETTAALIASVMLMGLTCAMTNALLPVVTLFREKASAVYTLVCAADFASVIPLQIFRAAVEFFQWNPRTALSVYVWCVYPALFVLVFFLPEYPFSFPEEAPIGLSGEDEQRLLSDEEKAENGEARTERRGASGMRGGGSLASAPRRAPAALPDLYDAFPPPLWRLSLRQQLCSLHLYGLSLWWMATAIGSETVRLYYRRALRTSSDSGAHAADTVEHVASWAACFSFLVLPAVYWLLHVTWAQTDRQRLQEIRRLEEAFDADYEGKDAVTGLGQVWRPGQIGGDSGEWSGVIRSAAWSLRKYLVLPRVTPRVLGFVCSALLAVIALLLRPGALAPCAVAVVLSCVLQALAPITMFLILSNTYGPRFFPTLLSLQVVLLASVGLLAPLFQNFLFTALRRHSGALTASLLFCAFVGGVPLLCFHCTPCDEFDAKRVHVCALGLPLALEKHSMAAIFHEAGADSEFMESTGSREQATASHAR</sequence>
<feature type="region of interest" description="Disordered" evidence="1">
    <location>
        <begin position="1"/>
        <end position="38"/>
    </location>
</feature>
<comment type="caution">
    <text evidence="3">The sequence shown here is derived from an EMBL/GenBank/DDBJ whole genome shotgun (WGS) entry which is preliminary data.</text>
</comment>
<evidence type="ECO:0000256" key="2">
    <source>
        <dbReference type="SAM" id="Phobius"/>
    </source>
</evidence>
<evidence type="ECO:0008006" key="5">
    <source>
        <dbReference type="Google" id="ProtNLM"/>
    </source>
</evidence>